<sequence length="409" mass="45864">MTRGLPWPGLGAATAHRVPEGRAGVRWKTRWRGRRAGVSDPRVPGSLLVNFVYCHPVGHAIEALHRCHGYHRADPDLRIGVVLNAATPVELARLCPFLDEVHAVEVDVFDGSADFTPQLARIARDWDQVVEDERASQPWQRDLFPGLARYYDQARGHFRDGGARWPYSAGEAFRLPVPATPHEGVRIAVLPGGSSPRRFYPSVRSWRLVLGALAARFPGAEFVFVGKLREDGRTSTSFARAEFDELIGSVRSVDAVDRPLVEQLAEVASSDVLVSPHSGFSMAGLAVGTPWLAISGNRWPEYYFPGTPFYSVLPDLTRFPSFNLFTEDPEPVDDDGPRMPSMSRRRIAADLDRIVDGAARLVERRWDFDTALADHVRRMVELGVRPEWMWSVDDVHRRHLPGHRRHPGR</sequence>
<proteinExistence type="predicted"/>
<name>A0A495W2N5_9PSEU</name>
<keyword evidence="2" id="KW-1185">Reference proteome</keyword>
<dbReference type="SUPFAM" id="SSF53756">
    <property type="entry name" value="UDP-Glycosyltransferase/glycogen phosphorylase"/>
    <property type="match status" value="1"/>
</dbReference>
<dbReference type="EMBL" id="RBXO01000001">
    <property type="protein sequence ID" value="RKT55005.1"/>
    <property type="molecule type" value="Genomic_DNA"/>
</dbReference>
<evidence type="ECO:0000313" key="1">
    <source>
        <dbReference type="EMBL" id="RKT55005.1"/>
    </source>
</evidence>
<reference evidence="1 2" key="1">
    <citation type="submission" date="2018-10" db="EMBL/GenBank/DDBJ databases">
        <title>Sequencing the genomes of 1000 actinobacteria strains.</title>
        <authorList>
            <person name="Klenk H.-P."/>
        </authorList>
    </citation>
    <scope>NUCLEOTIDE SEQUENCE [LARGE SCALE GENOMIC DNA]</scope>
    <source>
        <strain evidence="1 2">DSM 43800</strain>
    </source>
</reference>
<evidence type="ECO:0008006" key="3">
    <source>
        <dbReference type="Google" id="ProtNLM"/>
    </source>
</evidence>
<organism evidence="1 2">
    <name type="scientific">Saccharothrix australiensis</name>
    <dbReference type="NCBI Taxonomy" id="2072"/>
    <lineage>
        <taxon>Bacteria</taxon>
        <taxon>Bacillati</taxon>
        <taxon>Actinomycetota</taxon>
        <taxon>Actinomycetes</taxon>
        <taxon>Pseudonocardiales</taxon>
        <taxon>Pseudonocardiaceae</taxon>
        <taxon>Saccharothrix</taxon>
    </lineage>
</organism>
<dbReference type="Gene3D" id="3.40.50.2000">
    <property type="entry name" value="Glycogen Phosphorylase B"/>
    <property type="match status" value="1"/>
</dbReference>
<gene>
    <name evidence="1" type="ORF">C8E97_3660</name>
</gene>
<dbReference type="Proteomes" id="UP000282084">
    <property type="component" value="Unassembled WGS sequence"/>
</dbReference>
<protein>
    <recommendedName>
        <fullName evidence="3">ADP-heptose:LPS heptosyltransferase</fullName>
    </recommendedName>
</protein>
<dbReference type="AlphaFoldDB" id="A0A495W2N5"/>
<evidence type="ECO:0000313" key="2">
    <source>
        <dbReference type="Proteomes" id="UP000282084"/>
    </source>
</evidence>
<accession>A0A495W2N5</accession>
<comment type="caution">
    <text evidence="1">The sequence shown here is derived from an EMBL/GenBank/DDBJ whole genome shotgun (WGS) entry which is preliminary data.</text>
</comment>